<evidence type="ECO:0000313" key="5">
    <source>
        <dbReference type="Proteomes" id="UP001283361"/>
    </source>
</evidence>
<dbReference type="GO" id="GO:0060271">
    <property type="term" value="P:cilium assembly"/>
    <property type="evidence" value="ECO:0007669"/>
    <property type="project" value="InterPro"/>
</dbReference>
<feature type="region of interest" description="Disordered" evidence="3">
    <location>
        <begin position="169"/>
        <end position="194"/>
    </location>
</feature>
<dbReference type="PANTHER" id="PTHR47231:SF1">
    <property type="entry name" value="CILIA- AND FLAGELLA-ASSOCIATED PROTEIN HOATZ"/>
    <property type="match status" value="1"/>
</dbReference>
<evidence type="ECO:0000256" key="1">
    <source>
        <dbReference type="ARBA" id="ARBA00023451"/>
    </source>
</evidence>
<dbReference type="InterPro" id="IPR040681">
    <property type="entry name" value="HOATZ-like"/>
</dbReference>
<protein>
    <recommendedName>
        <fullName evidence="2">Cilia- and flagella-associated protein HOATZ</fullName>
    </recommendedName>
</protein>
<proteinExistence type="inferred from homology"/>
<gene>
    <name evidence="4" type="ORF">RRG08_031602</name>
</gene>
<dbReference type="PANTHER" id="PTHR47231">
    <property type="entry name" value="UPF0722 PROTEIN C11ORF88"/>
    <property type="match status" value="1"/>
</dbReference>
<comment type="caution">
    <text evidence="4">The sequence shown here is derived from an EMBL/GenBank/DDBJ whole genome shotgun (WGS) entry which is preliminary data.</text>
</comment>
<evidence type="ECO:0000256" key="3">
    <source>
        <dbReference type="SAM" id="MobiDB-lite"/>
    </source>
</evidence>
<keyword evidence="5" id="KW-1185">Reference proteome</keyword>
<dbReference type="Proteomes" id="UP001283361">
    <property type="component" value="Unassembled WGS sequence"/>
</dbReference>
<feature type="region of interest" description="Disordered" evidence="3">
    <location>
        <begin position="54"/>
        <end position="74"/>
    </location>
</feature>
<sequence>MAVRMQDLTKQPERCVFTGSPPDEINYAEAFWHSVRLQPTMESRLVSSDIKQRLGTKKITSKSSEGSGPNDKGKEINKLKEFFMRARALDQIAEFDRLRKLAELRLKDRETLHQRRQERIKREEISRDKVKKIMTVEEIEKAKREKKRKIGEAYSIKQMIQEIDEFEKRKEAEREIQRKNVKPSEDEQPDTPEK</sequence>
<organism evidence="4 5">
    <name type="scientific">Elysia crispata</name>
    <name type="common">lettuce slug</name>
    <dbReference type="NCBI Taxonomy" id="231223"/>
    <lineage>
        <taxon>Eukaryota</taxon>
        <taxon>Metazoa</taxon>
        <taxon>Spiralia</taxon>
        <taxon>Lophotrochozoa</taxon>
        <taxon>Mollusca</taxon>
        <taxon>Gastropoda</taxon>
        <taxon>Heterobranchia</taxon>
        <taxon>Euthyneura</taxon>
        <taxon>Panpulmonata</taxon>
        <taxon>Sacoglossa</taxon>
        <taxon>Placobranchoidea</taxon>
        <taxon>Plakobranchidae</taxon>
        <taxon>Elysia</taxon>
    </lineage>
</organism>
<accession>A0AAE1DQG4</accession>
<evidence type="ECO:0000313" key="4">
    <source>
        <dbReference type="EMBL" id="KAK3779311.1"/>
    </source>
</evidence>
<reference evidence="4" key="1">
    <citation type="journal article" date="2023" name="G3 (Bethesda)">
        <title>A reference genome for the long-term kleptoplast-retaining sea slug Elysia crispata morphotype clarki.</title>
        <authorList>
            <person name="Eastman K.E."/>
            <person name="Pendleton A.L."/>
            <person name="Shaikh M.A."/>
            <person name="Suttiyut T."/>
            <person name="Ogas R."/>
            <person name="Tomko P."/>
            <person name="Gavelis G."/>
            <person name="Widhalm J.R."/>
            <person name="Wisecaver J.H."/>
        </authorList>
    </citation>
    <scope>NUCLEOTIDE SEQUENCE</scope>
    <source>
        <strain evidence="4">ECLA1</strain>
    </source>
</reference>
<dbReference type="Pfam" id="PF17664">
    <property type="entry name" value="HOATZ-like"/>
    <property type="match status" value="1"/>
</dbReference>
<dbReference type="AlphaFoldDB" id="A0AAE1DQG4"/>
<name>A0AAE1DQG4_9GAST</name>
<evidence type="ECO:0000256" key="2">
    <source>
        <dbReference type="ARBA" id="ARBA00023657"/>
    </source>
</evidence>
<dbReference type="EMBL" id="JAWDGP010002850">
    <property type="protein sequence ID" value="KAK3779311.1"/>
    <property type="molecule type" value="Genomic_DNA"/>
</dbReference>
<comment type="similarity">
    <text evidence="1">Belongs to the HOATZ family.</text>
</comment>